<keyword evidence="4 8" id="KW-0862">Zinc</keyword>
<dbReference type="Gene3D" id="3.40.1050.10">
    <property type="entry name" value="Carbonic anhydrase"/>
    <property type="match status" value="1"/>
</dbReference>
<dbReference type="PANTHER" id="PTHR11002:SF79">
    <property type="entry name" value="CARBONIC ANHYDRASE 2"/>
    <property type="match status" value="1"/>
</dbReference>
<evidence type="ECO:0000256" key="7">
    <source>
        <dbReference type="ARBA" id="ARBA00048348"/>
    </source>
</evidence>
<dbReference type="SMART" id="SM00947">
    <property type="entry name" value="Pro_CA"/>
    <property type="match status" value="1"/>
</dbReference>
<comment type="cofactor">
    <cofactor evidence="8">
        <name>Zn(2+)</name>
        <dbReference type="ChEBI" id="CHEBI:29105"/>
    </cofactor>
    <text evidence="8">Binds 1 zinc ion per subunit.</text>
</comment>
<reference evidence="10 11" key="1">
    <citation type="submission" date="2018-08" db="EMBL/GenBank/DDBJ databases">
        <title>Erythrobacter zhengii sp.nov., a bacterium isolated from deep-sea sediment.</title>
        <authorList>
            <person name="Fang C."/>
            <person name="Wu Y.-H."/>
            <person name="Sun C."/>
            <person name="Wang H."/>
            <person name="Cheng H."/>
            <person name="Meng F.-X."/>
            <person name="Wang C.-S."/>
            <person name="Xu X.-W."/>
        </authorList>
    </citation>
    <scope>NUCLEOTIDE SEQUENCE [LARGE SCALE GENOMIC DNA]</scope>
    <source>
        <strain evidence="10 11">V18</strain>
    </source>
</reference>
<comment type="caution">
    <text evidence="10">The sequence shown here is derived from an EMBL/GenBank/DDBJ whole genome shotgun (WGS) entry which is preliminary data.</text>
</comment>
<proteinExistence type="inferred from homology"/>
<dbReference type="FunFam" id="3.40.1050.10:FF:000006">
    <property type="entry name" value="Carbonic anhydrase"/>
    <property type="match status" value="1"/>
</dbReference>
<dbReference type="InterPro" id="IPR019546">
    <property type="entry name" value="TAT_signal_bac_arc"/>
</dbReference>
<evidence type="ECO:0000256" key="4">
    <source>
        <dbReference type="ARBA" id="ARBA00022833"/>
    </source>
</evidence>
<dbReference type="GO" id="GO:0015976">
    <property type="term" value="P:carbon utilization"/>
    <property type="evidence" value="ECO:0007669"/>
    <property type="project" value="InterPro"/>
</dbReference>
<comment type="similarity">
    <text evidence="1 9">Belongs to the beta-class carbonic anhydrase family.</text>
</comment>
<comment type="function">
    <text evidence="6">Catalyzes the reversible hydration of carbon dioxide to form bicarbonate.</text>
</comment>
<protein>
    <recommendedName>
        <fullName evidence="2 9">Carbonic anhydrase</fullName>
        <ecNumber evidence="2 9">4.2.1.1</ecNumber>
    </recommendedName>
    <alternativeName>
        <fullName evidence="9">Carbonate dehydratase</fullName>
    </alternativeName>
</protein>
<evidence type="ECO:0000256" key="2">
    <source>
        <dbReference type="ARBA" id="ARBA00012925"/>
    </source>
</evidence>
<accession>A0A418NNL8</accession>
<feature type="binding site" evidence="8">
    <location>
        <position position="136"/>
    </location>
    <ligand>
        <name>Zn(2+)</name>
        <dbReference type="ChEBI" id="CHEBI:29105"/>
    </ligand>
</feature>
<dbReference type="InterPro" id="IPR036874">
    <property type="entry name" value="Carbonic_anhydrase_sf"/>
</dbReference>
<feature type="binding site" evidence="8">
    <location>
        <position position="189"/>
    </location>
    <ligand>
        <name>Zn(2+)</name>
        <dbReference type="ChEBI" id="CHEBI:29105"/>
    </ligand>
</feature>
<dbReference type="NCBIfam" id="TIGR01409">
    <property type="entry name" value="TAT_signal_seq"/>
    <property type="match status" value="1"/>
</dbReference>
<dbReference type="InterPro" id="IPR001765">
    <property type="entry name" value="Carbonic_anhydrase"/>
</dbReference>
<comment type="function">
    <text evidence="9">Reversible hydration of carbon dioxide.</text>
</comment>
<feature type="binding site" evidence="8">
    <location>
        <position position="192"/>
    </location>
    <ligand>
        <name>Zn(2+)</name>
        <dbReference type="ChEBI" id="CHEBI:29105"/>
    </ligand>
</feature>
<keyword evidence="11" id="KW-1185">Reference proteome</keyword>
<comment type="catalytic activity">
    <reaction evidence="7 9">
        <text>hydrogencarbonate + H(+) = CO2 + H2O</text>
        <dbReference type="Rhea" id="RHEA:10748"/>
        <dbReference type="ChEBI" id="CHEBI:15377"/>
        <dbReference type="ChEBI" id="CHEBI:15378"/>
        <dbReference type="ChEBI" id="CHEBI:16526"/>
        <dbReference type="ChEBI" id="CHEBI:17544"/>
        <dbReference type="EC" id="4.2.1.1"/>
    </reaction>
</comment>
<evidence type="ECO:0000256" key="3">
    <source>
        <dbReference type="ARBA" id="ARBA00022723"/>
    </source>
</evidence>
<keyword evidence="5 9" id="KW-0456">Lyase</keyword>
<dbReference type="PROSITE" id="PS00704">
    <property type="entry name" value="PROK_CO2_ANHYDRASE_1"/>
    <property type="match status" value="1"/>
</dbReference>
<name>A0A418NNL8_9SPHN</name>
<evidence type="ECO:0000256" key="1">
    <source>
        <dbReference type="ARBA" id="ARBA00006217"/>
    </source>
</evidence>
<dbReference type="GO" id="GO:0004089">
    <property type="term" value="F:carbonate dehydratase activity"/>
    <property type="evidence" value="ECO:0007669"/>
    <property type="project" value="UniProtKB-UniRule"/>
</dbReference>
<dbReference type="PROSITE" id="PS00705">
    <property type="entry name" value="PROK_CO2_ANHYDRASE_2"/>
    <property type="match status" value="1"/>
</dbReference>
<dbReference type="SUPFAM" id="SSF53056">
    <property type="entry name" value="beta-carbonic anhydrase, cab"/>
    <property type="match status" value="1"/>
</dbReference>
<dbReference type="Pfam" id="PF00484">
    <property type="entry name" value="Pro_CA"/>
    <property type="match status" value="1"/>
</dbReference>
<dbReference type="EC" id="4.2.1.1" evidence="2 9"/>
<dbReference type="Proteomes" id="UP000286576">
    <property type="component" value="Unassembled WGS sequence"/>
</dbReference>
<dbReference type="PROSITE" id="PS51318">
    <property type="entry name" value="TAT"/>
    <property type="match status" value="1"/>
</dbReference>
<sequence>MQTRIPGPSGASLKRRVMSDRIGQPMQFDWSHTPPIASAGEKRSYAMTTRRNFIGGISAVGAASLVGGNAALAQDNDGGLTPAPLAGELSPQQALDLLREGNASFLRGEQTRVLTSAQRRLELARGQSPFAAYVTCSDSRVPPELLFGRGLGELFIIRNAGNTVDTVALGSIEYAVAVLKTPLVVVMGHESCGAVKAATQVVTDNATFPGSIGPMVEPIIPAVLAARNEPGDLLDNSVRANVRRVVGQLRNHSDPLLLEPQRDGRLWVVGAYYDLDQGAVDFFDLPEGAE</sequence>
<dbReference type="EMBL" id="QXFL01000013">
    <property type="protein sequence ID" value="RIV82852.1"/>
    <property type="molecule type" value="Genomic_DNA"/>
</dbReference>
<feature type="binding site" evidence="8">
    <location>
        <position position="138"/>
    </location>
    <ligand>
        <name>Zn(2+)</name>
        <dbReference type="ChEBI" id="CHEBI:29105"/>
    </ligand>
</feature>
<dbReference type="PANTHER" id="PTHR11002">
    <property type="entry name" value="CARBONIC ANHYDRASE"/>
    <property type="match status" value="1"/>
</dbReference>
<evidence type="ECO:0000256" key="8">
    <source>
        <dbReference type="PIRSR" id="PIRSR601765-1"/>
    </source>
</evidence>
<dbReference type="InterPro" id="IPR006311">
    <property type="entry name" value="TAT_signal"/>
</dbReference>
<gene>
    <name evidence="10" type="ORF">D2V07_17230</name>
</gene>
<keyword evidence="3 8" id="KW-0479">Metal-binding</keyword>
<organism evidence="10 11">
    <name type="scientific">Aurantiacibacter zhengii</name>
    <dbReference type="NCBI Taxonomy" id="2307003"/>
    <lineage>
        <taxon>Bacteria</taxon>
        <taxon>Pseudomonadati</taxon>
        <taxon>Pseudomonadota</taxon>
        <taxon>Alphaproteobacteria</taxon>
        <taxon>Sphingomonadales</taxon>
        <taxon>Erythrobacteraceae</taxon>
        <taxon>Aurantiacibacter</taxon>
    </lineage>
</organism>
<evidence type="ECO:0000313" key="10">
    <source>
        <dbReference type="EMBL" id="RIV82852.1"/>
    </source>
</evidence>
<evidence type="ECO:0000256" key="5">
    <source>
        <dbReference type="ARBA" id="ARBA00023239"/>
    </source>
</evidence>
<dbReference type="AlphaFoldDB" id="A0A418NNL8"/>
<evidence type="ECO:0000256" key="9">
    <source>
        <dbReference type="RuleBase" id="RU003956"/>
    </source>
</evidence>
<evidence type="ECO:0000256" key="6">
    <source>
        <dbReference type="ARBA" id="ARBA00024993"/>
    </source>
</evidence>
<dbReference type="GO" id="GO:0008270">
    <property type="term" value="F:zinc ion binding"/>
    <property type="evidence" value="ECO:0007669"/>
    <property type="project" value="UniProtKB-UniRule"/>
</dbReference>
<dbReference type="InterPro" id="IPR015892">
    <property type="entry name" value="Carbonic_anhydrase_CS"/>
</dbReference>
<evidence type="ECO:0000313" key="11">
    <source>
        <dbReference type="Proteomes" id="UP000286576"/>
    </source>
</evidence>
<dbReference type="CDD" id="cd03378">
    <property type="entry name" value="beta_CA_cladeC"/>
    <property type="match status" value="1"/>
</dbReference>